<feature type="region of interest" description="Disordered" evidence="1">
    <location>
        <begin position="1"/>
        <end position="75"/>
    </location>
</feature>
<keyword evidence="3" id="KW-1185">Reference proteome</keyword>
<feature type="compositionally biased region" description="Polar residues" evidence="1">
    <location>
        <begin position="1"/>
        <end position="30"/>
    </location>
</feature>
<sequence>MSANLHVPETSSNNLSGSSGDCERSSLNSDNLHRLRTGKRGRPRIDPSQNGLVERRRNQVRKAQRTYRSRKEEEAASRMNYVQVLENRIRHMTQSFLQLISYVQKAEIAPGQSDPTHELHNITRDFLSSSQIIEHFSESQHDDGYTYDKHPIGDPISPSPVGFANIHTSCPTELPLPATIPIETSIHAPLHQTTPRFLEAEVPIPNNFAQRLYSTCIKRAHGLLTDPFADGDEVARVFQYSFYYSDVNTMISTFDILLQTNADYQLAYVYQVGGAGTHYKKRQPAIDIAHTASLGPDSSCMSNDETWFDPRDIEGWLEENGLVIGGEQSFMYLSEIRSFESYKDMTLCPEAAPSLSSHLDVRKIAKVLDVNRFLQGSSSSLITCN</sequence>
<comment type="caution">
    <text evidence="2">The sequence shown here is derived from an EMBL/GenBank/DDBJ whole genome shotgun (WGS) entry which is preliminary data.</text>
</comment>
<organism evidence="2 3">
    <name type="scientific">Penicillium subrubescens</name>
    <dbReference type="NCBI Taxonomy" id="1316194"/>
    <lineage>
        <taxon>Eukaryota</taxon>
        <taxon>Fungi</taxon>
        <taxon>Dikarya</taxon>
        <taxon>Ascomycota</taxon>
        <taxon>Pezizomycotina</taxon>
        <taxon>Eurotiomycetes</taxon>
        <taxon>Eurotiomycetidae</taxon>
        <taxon>Eurotiales</taxon>
        <taxon>Aspergillaceae</taxon>
        <taxon>Penicillium</taxon>
    </lineage>
</organism>
<dbReference type="PANTHER" id="PTHR40618">
    <property type="entry name" value="B-ZIP TRANSCRIPTION FACTOR (EUROFUNG)-RELATED"/>
    <property type="match status" value="1"/>
</dbReference>
<dbReference type="Gene3D" id="1.20.5.170">
    <property type="match status" value="1"/>
</dbReference>
<dbReference type="PANTHER" id="PTHR40618:SF1">
    <property type="entry name" value="B-ZIP TRANSCRIPTION FACTOR (EUROFUNG)"/>
    <property type="match status" value="1"/>
</dbReference>
<protein>
    <recommendedName>
        <fullName evidence="4">BZIP domain-containing protein</fullName>
    </recommendedName>
</protein>
<dbReference type="SUPFAM" id="SSF57959">
    <property type="entry name" value="Leucine zipper domain"/>
    <property type="match status" value="1"/>
</dbReference>
<dbReference type="AlphaFoldDB" id="A0A1Q5UK08"/>
<accession>A0A1Q5UK08</accession>
<proteinExistence type="predicted"/>
<dbReference type="STRING" id="1316194.A0A1Q5UK08"/>
<dbReference type="GO" id="GO:0003700">
    <property type="term" value="F:DNA-binding transcription factor activity"/>
    <property type="evidence" value="ECO:0007669"/>
    <property type="project" value="InterPro"/>
</dbReference>
<feature type="compositionally biased region" description="Basic residues" evidence="1">
    <location>
        <begin position="58"/>
        <end position="68"/>
    </location>
</feature>
<evidence type="ECO:0000313" key="2">
    <source>
        <dbReference type="EMBL" id="OKP12789.1"/>
    </source>
</evidence>
<evidence type="ECO:0008006" key="4">
    <source>
        <dbReference type="Google" id="ProtNLM"/>
    </source>
</evidence>
<evidence type="ECO:0000313" key="3">
    <source>
        <dbReference type="Proteomes" id="UP000186955"/>
    </source>
</evidence>
<reference evidence="2 3" key="1">
    <citation type="submission" date="2016-10" db="EMBL/GenBank/DDBJ databases">
        <title>Genome sequence of the ascomycete fungus Penicillium subrubescens.</title>
        <authorList>
            <person name="De Vries R.P."/>
            <person name="Peng M."/>
            <person name="Dilokpimol A."/>
            <person name="Hilden K."/>
            <person name="Makela M.R."/>
            <person name="Grigoriev I."/>
            <person name="Riley R."/>
            <person name="Granchi Z."/>
        </authorList>
    </citation>
    <scope>NUCLEOTIDE SEQUENCE [LARGE SCALE GENOMIC DNA]</scope>
    <source>
        <strain evidence="2 3">CBS 132785</strain>
    </source>
</reference>
<dbReference type="Proteomes" id="UP000186955">
    <property type="component" value="Unassembled WGS sequence"/>
</dbReference>
<dbReference type="InterPro" id="IPR046347">
    <property type="entry name" value="bZIP_sf"/>
</dbReference>
<dbReference type="CDD" id="cd14688">
    <property type="entry name" value="bZIP_YAP"/>
    <property type="match status" value="1"/>
</dbReference>
<dbReference type="EMBL" id="MNBE01000177">
    <property type="protein sequence ID" value="OKP12789.1"/>
    <property type="molecule type" value="Genomic_DNA"/>
</dbReference>
<name>A0A1Q5UK08_9EURO</name>
<evidence type="ECO:0000256" key="1">
    <source>
        <dbReference type="SAM" id="MobiDB-lite"/>
    </source>
</evidence>
<gene>
    <name evidence="2" type="ORF">PENSUB_1521</name>
</gene>